<dbReference type="Proteomes" id="UP000095286">
    <property type="component" value="Unplaced"/>
</dbReference>
<evidence type="ECO:0000313" key="1">
    <source>
        <dbReference type="Proteomes" id="UP000095286"/>
    </source>
</evidence>
<organism evidence="1 2">
    <name type="scientific">Rhabditophanes sp. KR3021</name>
    <dbReference type="NCBI Taxonomy" id="114890"/>
    <lineage>
        <taxon>Eukaryota</taxon>
        <taxon>Metazoa</taxon>
        <taxon>Ecdysozoa</taxon>
        <taxon>Nematoda</taxon>
        <taxon>Chromadorea</taxon>
        <taxon>Rhabditida</taxon>
        <taxon>Tylenchina</taxon>
        <taxon>Panagrolaimomorpha</taxon>
        <taxon>Strongyloidoidea</taxon>
        <taxon>Alloionematidae</taxon>
        <taxon>Rhabditophanes</taxon>
    </lineage>
</organism>
<dbReference type="WBParaSite" id="RSKR_0001095600.1">
    <property type="protein sequence ID" value="RSKR_0001095600.1"/>
    <property type="gene ID" value="RSKR_0001095600"/>
</dbReference>
<name>A0AC35UG07_9BILA</name>
<sequence>MSLPVAIVPANSQTAANNEPNKASKKKRNRRPNKKAKEISSQIHDIVHKLLQNTNTLTAAIAENLKLQNISTSHICEGLPRSLSFLHACEICFESREFFGMLPCNHSACIQCLIKQTMFSGKISCCQCRDEHEGLVFFRVTSKFPSQYPPVDIGICKRRYKSKLNVKLQKKFNIVLGCTLTIQAYDYVLGHRCHICDKSDKDYEHKTFDRLKKHYWNKHRRKFCDLCCDYEKKFSCERIPFTSDELDKHLAGKKTNWGDLATDGHALCTFCKNKHFYSTEDRFRHYRVDHQTCEICLKDKNEFAVFENFNALLSHYKNKHFLCDDVNCRNAGICFSSNHELQLHVADVHKSGARTQAVPMSFPFASRNARRSPPLFNSSTNNVTANRQRLNSTSNSNGLGGINLTQNRTTGLSADAFPSLLSAPVTKQNKEIQGNTWGTSNTQKLIQNLVKKPEVIKPKELPKPCPYDHITSIHANRAKNSQLAERQLNQTSTKEKTVESDEPAEIVKAKEEAKGLRNSNKMKKNDLSARSTNSDVLNMSQPKAQSLNSRSDLAHFITHCIFDSLMEFTVSARYV</sequence>
<evidence type="ECO:0000313" key="2">
    <source>
        <dbReference type="WBParaSite" id="RSKR_0001095600.1"/>
    </source>
</evidence>
<protein>
    <submittedName>
        <fullName evidence="2">RING-type domain-containing protein</fullName>
    </submittedName>
</protein>
<accession>A0AC35UG07</accession>
<proteinExistence type="predicted"/>
<reference evidence="2" key="1">
    <citation type="submission" date="2016-11" db="UniProtKB">
        <authorList>
            <consortium name="WormBaseParasite"/>
        </authorList>
    </citation>
    <scope>IDENTIFICATION</scope>
    <source>
        <strain evidence="2">KR3021</strain>
    </source>
</reference>